<dbReference type="InterPro" id="IPR020084">
    <property type="entry name" value="NUDIX_hydrolase_CS"/>
</dbReference>
<dbReference type="AlphaFoldDB" id="A0A165YH05"/>
<dbReference type="InterPro" id="IPR020476">
    <property type="entry name" value="Nudix_hydrolase"/>
</dbReference>
<dbReference type="Pfam" id="PF00293">
    <property type="entry name" value="NUDIX"/>
    <property type="match status" value="1"/>
</dbReference>
<dbReference type="InterPro" id="IPR015797">
    <property type="entry name" value="NUDIX_hydrolase-like_dom_sf"/>
</dbReference>
<dbReference type="RefSeq" id="WP_068006028.1">
    <property type="nucleotide sequence ID" value="NZ_FOFM01000001.1"/>
</dbReference>
<dbReference type="OrthoDB" id="9761969at2"/>
<dbReference type="EMBL" id="LMCB01000017">
    <property type="protein sequence ID" value="KZL18836.1"/>
    <property type="molecule type" value="Genomic_DNA"/>
</dbReference>
<comment type="caution">
    <text evidence="5">The sequence shown here is derived from an EMBL/GenBank/DDBJ whole genome shotgun (WGS) entry which is preliminary data.</text>
</comment>
<keyword evidence="6" id="KW-1185">Reference proteome</keyword>
<comment type="cofactor">
    <cofactor evidence="1">
        <name>Mg(2+)</name>
        <dbReference type="ChEBI" id="CHEBI:18420"/>
    </cofactor>
</comment>
<dbReference type="PROSITE" id="PS51462">
    <property type="entry name" value="NUDIX"/>
    <property type="match status" value="1"/>
</dbReference>
<dbReference type="PRINTS" id="PR00502">
    <property type="entry name" value="NUDIXFAMILY"/>
</dbReference>
<evidence type="ECO:0000313" key="5">
    <source>
        <dbReference type="EMBL" id="KZL18836.1"/>
    </source>
</evidence>
<name>A0A165YH05_9HYPH</name>
<evidence type="ECO:0000313" key="6">
    <source>
        <dbReference type="Proteomes" id="UP000076577"/>
    </source>
</evidence>
<dbReference type="SUPFAM" id="SSF55811">
    <property type="entry name" value="Nudix"/>
    <property type="match status" value="1"/>
</dbReference>
<evidence type="ECO:0000256" key="3">
    <source>
        <dbReference type="RuleBase" id="RU003476"/>
    </source>
</evidence>
<dbReference type="InterPro" id="IPR000086">
    <property type="entry name" value="NUDIX_hydrolase_dom"/>
</dbReference>
<dbReference type="STRING" id="989403.SAMN05421798_101689"/>
<dbReference type="Gene3D" id="3.90.79.10">
    <property type="entry name" value="Nucleoside Triphosphate Pyrophosphohydrolase"/>
    <property type="match status" value="1"/>
</dbReference>
<evidence type="ECO:0000256" key="1">
    <source>
        <dbReference type="ARBA" id="ARBA00001946"/>
    </source>
</evidence>
<organism evidence="5 6">
    <name type="scientific">Pseudovibrio axinellae</name>
    <dbReference type="NCBI Taxonomy" id="989403"/>
    <lineage>
        <taxon>Bacteria</taxon>
        <taxon>Pseudomonadati</taxon>
        <taxon>Pseudomonadota</taxon>
        <taxon>Alphaproteobacteria</taxon>
        <taxon>Hyphomicrobiales</taxon>
        <taxon>Stappiaceae</taxon>
        <taxon>Pseudovibrio</taxon>
    </lineage>
</organism>
<sequence>MSKENAPTYIEAASVACVHNNQVLLIKRGLPPGEGLWAFPGGKVMPLESPEQAARRELLEETTLYAQDLKSWTVSYPSPEDCDVQYRIHVFTCNLMVGREEAASDAAELGWYSLEASMGLPLAPGMQQHLLNLFR</sequence>
<reference evidence="5" key="1">
    <citation type="submission" date="2015-10" db="EMBL/GenBank/DDBJ databases">
        <authorList>
            <person name="Gilbert D.G."/>
        </authorList>
    </citation>
    <scope>NUCLEOTIDE SEQUENCE</scope>
    <source>
        <strain evidence="5">Ad2</strain>
    </source>
</reference>
<dbReference type="PATRIC" id="fig|989403.3.peg.2508"/>
<dbReference type="PANTHER" id="PTHR43046">
    <property type="entry name" value="GDP-MANNOSE MANNOSYL HYDROLASE"/>
    <property type="match status" value="1"/>
</dbReference>
<evidence type="ECO:0000259" key="4">
    <source>
        <dbReference type="PROSITE" id="PS51462"/>
    </source>
</evidence>
<evidence type="ECO:0000256" key="2">
    <source>
        <dbReference type="ARBA" id="ARBA00022801"/>
    </source>
</evidence>
<dbReference type="PANTHER" id="PTHR43046:SF2">
    <property type="entry name" value="8-OXO-DGTP DIPHOSPHATASE-RELATED"/>
    <property type="match status" value="1"/>
</dbReference>
<dbReference type="CDD" id="cd04673">
    <property type="entry name" value="NUDIX_ADPRase"/>
    <property type="match status" value="1"/>
</dbReference>
<keyword evidence="2 3" id="KW-0378">Hydrolase</keyword>
<proteinExistence type="inferred from homology"/>
<comment type="similarity">
    <text evidence="3">Belongs to the Nudix hydrolase family.</text>
</comment>
<feature type="domain" description="Nudix hydrolase" evidence="4">
    <location>
        <begin position="8"/>
        <end position="135"/>
    </location>
</feature>
<dbReference type="GO" id="GO:0016787">
    <property type="term" value="F:hydrolase activity"/>
    <property type="evidence" value="ECO:0007669"/>
    <property type="project" value="UniProtKB-KW"/>
</dbReference>
<protein>
    <submittedName>
        <fullName evidence="5">RNA pyrophosphohydrolase</fullName>
    </submittedName>
</protein>
<gene>
    <name evidence="5" type="primary">rppH_2</name>
    <name evidence="5" type="ORF">PsAD2_02352</name>
</gene>
<dbReference type="PROSITE" id="PS00893">
    <property type="entry name" value="NUDIX_BOX"/>
    <property type="match status" value="1"/>
</dbReference>
<accession>A0A165YH05</accession>
<reference evidence="5" key="2">
    <citation type="journal article" date="2016" name="Front. Microbiol.">
        <title>Comparative Genomic Analysis Reveals a Diverse Repertoire of Genes Involved in Prokaryote-Eukaryote Interactions within the Pseudovibrio Genus.</title>
        <authorList>
            <person name="Romano S."/>
            <person name="Fernandez-Guerra A."/>
            <person name="Reen F.J."/>
            <person name="Glockner F.O."/>
            <person name="Crowley S.P."/>
            <person name="O'Sullivan O."/>
            <person name="Cotter P.D."/>
            <person name="Adams C."/>
            <person name="Dobson A.D."/>
            <person name="O'Gara F."/>
        </authorList>
    </citation>
    <scope>NUCLEOTIDE SEQUENCE [LARGE SCALE GENOMIC DNA]</scope>
    <source>
        <strain evidence="5">Ad2</strain>
    </source>
</reference>
<dbReference type="Proteomes" id="UP000076577">
    <property type="component" value="Unassembled WGS sequence"/>
</dbReference>